<dbReference type="PANTHER" id="PTHR31051">
    <property type="entry name" value="PROTEASOME ASSEMBLY CHAPERONE 3"/>
    <property type="match status" value="1"/>
</dbReference>
<dbReference type="EMBL" id="GIBP01010858">
    <property type="protein sequence ID" value="NDV39827.1"/>
    <property type="molecule type" value="Transcribed_RNA"/>
</dbReference>
<proteinExistence type="predicted"/>
<dbReference type="InterPro" id="IPR053720">
    <property type="entry name" value="Psm_Assembly_Chaperone"/>
</dbReference>
<accession>A0A6B2LSG0</accession>
<organism evidence="1">
    <name type="scientific">Arcella intermedia</name>
    <dbReference type="NCBI Taxonomy" id="1963864"/>
    <lineage>
        <taxon>Eukaryota</taxon>
        <taxon>Amoebozoa</taxon>
        <taxon>Tubulinea</taxon>
        <taxon>Elardia</taxon>
        <taxon>Arcellinida</taxon>
        <taxon>Sphaerothecina</taxon>
        <taxon>Arcellidae</taxon>
        <taxon>Arcella</taxon>
    </lineage>
</organism>
<reference evidence="1" key="1">
    <citation type="journal article" date="2020" name="J. Eukaryot. Microbiol.">
        <title>De novo Sequencing, Assembly and Annotation of the Transcriptome for the Free-Living Testate Amoeba Arcella intermedia.</title>
        <authorList>
            <person name="Ribeiro G.M."/>
            <person name="Porfirio-Sousa A.L."/>
            <person name="Maurer-Alcala X.X."/>
            <person name="Katz L.A."/>
            <person name="Lahr D.J.G."/>
        </authorList>
    </citation>
    <scope>NUCLEOTIDE SEQUENCE</scope>
</reference>
<protein>
    <submittedName>
        <fullName evidence="1">Uncharacterized protein</fullName>
    </submittedName>
</protein>
<dbReference type="Gene3D" id="3.30.230.90">
    <property type="match status" value="1"/>
</dbReference>
<dbReference type="AlphaFoldDB" id="A0A6B2LSG0"/>
<dbReference type="Pfam" id="PF10178">
    <property type="entry name" value="PAC3"/>
    <property type="match status" value="1"/>
</dbReference>
<evidence type="ECO:0000313" key="1">
    <source>
        <dbReference type="EMBL" id="NDV39827.1"/>
    </source>
</evidence>
<sequence>MKTKQWCCNIEGTKTDFILCSYSNRLFFVITQLEKLGTLMEASSDLSAEGETTYSVRTLLGKREPTSEVYARELISLTYPLAPKPLLLALSLKATSPTIFKTIIAQIKQNIQIQ</sequence>
<name>A0A6B2LSG0_9EUKA</name>
<dbReference type="InterPro" id="IPR018788">
    <property type="entry name" value="Proteasome_assmbl_chp_3"/>
</dbReference>
<dbReference type="PANTHER" id="PTHR31051:SF1">
    <property type="entry name" value="PROTEASOME ASSEMBLY CHAPERONE 3"/>
    <property type="match status" value="1"/>
</dbReference>
<dbReference type="GO" id="GO:0043248">
    <property type="term" value="P:proteasome assembly"/>
    <property type="evidence" value="ECO:0007669"/>
    <property type="project" value="InterPro"/>
</dbReference>